<feature type="transmembrane region" description="Helical" evidence="6">
    <location>
        <begin position="96"/>
        <end position="116"/>
    </location>
</feature>
<organism evidence="7 8">
    <name type="scientific">Cladosporium halotolerans</name>
    <dbReference type="NCBI Taxonomy" id="1052096"/>
    <lineage>
        <taxon>Eukaryota</taxon>
        <taxon>Fungi</taxon>
        <taxon>Dikarya</taxon>
        <taxon>Ascomycota</taxon>
        <taxon>Pezizomycotina</taxon>
        <taxon>Dothideomycetes</taxon>
        <taxon>Dothideomycetidae</taxon>
        <taxon>Cladosporiales</taxon>
        <taxon>Cladosporiaceae</taxon>
        <taxon>Cladosporium</taxon>
    </lineage>
</organism>
<feature type="transmembrane region" description="Helical" evidence="6">
    <location>
        <begin position="259"/>
        <end position="277"/>
    </location>
</feature>
<proteinExistence type="predicted"/>
<feature type="transmembrane region" description="Helical" evidence="6">
    <location>
        <begin position="174"/>
        <end position="196"/>
    </location>
</feature>
<keyword evidence="8" id="KW-1185">Reference proteome</keyword>
<feature type="transmembrane region" description="Helical" evidence="6">
    <location>
        <begin position="217"/>
        <end position="239"/>
    </location>
</feature>
<dbReference type="EMBL" id="JAAQHG020000020">
    <property type="protein sequence ID" value="KAL1585221.1"/>
    <property type="molecule type" value="Genomic_DNA"/>
</dbReference>
<sequence>MAMDPYANCNLSIPNYLCTLETCCLAQSPFTYRVSWGGNLFFTIFFGVFIIPQLGLGIYYKTWGFMTGMICGLVLEVLGYVARLLMHDNPFNGDAFLLYLIALTIAPVFLTASIYLTLSRIINLYNPSLSRLAPRTIALTFMTSDFLSLVLQATGGGIADTADTEDLKNTGIDIMIAGLVLQAVSLAVFLGVWADFALRVRRRGAAQEQYAGVRSRVAFKVFLAALLVATVAILARSIFRAMELWEGFEGELWNNETDFLVLDGAMVALAVLLLSVLHPGPAFGRAWHEAGWSLRSKKGRGEAAPAGKGESGSELELRTG</sequence>
<protein>
    <recommendedName>
        <fullName evidence="9">Sphingoid long-chain base transporter RSB1</fullName>
    </recommendedName>
</protein>
<dbReference type="RefSeq" id="XP_069228327.1">
    <property type="nucleotide sequence ID" value="XM_069374472.1"/>
</dbReference>
<evidence type="ECO:0000256" key="2">
    <source>
        <dbReference type="ARBA" id="ARBA00022692"/>
    </source>
</evidence>
<evidence type="ECO:0000256" key="4">
    <source>
        <dbReference type="ARBA" id="ARBA00023136"/>
    </source>
</evidence>
<feature type="region of interest" description="Disordered" evidence="5">
    <location>
        <begin position="297"/>
        <end position="320"/>
    </location>
</feature>
<evidence type="ECO:0008006" key="9">
    <source>
        <dbReference type="Google" id="ProtNLM"/>
    </source>
</evidence>
<reference evidence="7 8" key="1">
    <citation type="journal article" date="2020" name="Microbiol. Resour. Announc.">
        <title>Draft Genome Sequence of a Cladosporium Species Isolated from the Mesophotic Ascidian Didemnum maculosum.</title>
        <authorList>
            <person name="Gioti A."/>
            <person name="Siaperas R."/>
            <person name="Nikolaivits E."/>
            <person name="Le Goff G."/>
            <person name="Ouazzani J."/>
            <person name="Kotoulas G."/>
            <person name="Topakas E."/>
        </authorList>
    </citation>
    <scope>NUCLEOTIDE SEQUENCE [LARGE SCALE GENOMIC DNA]</scope>
    <source>
        <strain evidence="7 8">TM138-S3</strain>
    </source>
</reference>
<dbReference type="PANTHER" id="PTHR31465">
    <property type="entry name" value="PROTEIN RTA1-RELATED"/>
    <property type="match status" value="1"/>
</dbReference>
<evidence type="ECO:0000256" key="1">
    <source>
        <dbReference type="ARBA" id="ARBA00004141"/>
    </source>
</evidence>
<keyword evidence="3 6" id="KW-1133">Transmembrane helix</keyword>
<dbReference type="Proteomes" id="UP000803884">
    <property type="component" value="Unassembled WGS sequence"/>
</dbReference>
<evidence type="ECO:0000313" key="7">
    <source>
        <dbReference type="EMBL" id="KAL1585221.1"/>
    </source>
</evidence>
<gene>
    <name evidence="7" type="ORF">WHR41_05867</name>
</gene>
<dbReference type="AlphaFoldDB" id="A0AB34KN53"/>
<dbReference type="Pfam" id="PF04479">
    <property type="entry name" value="RTA1"/>
    <property type="match status" value="1"/>
</dbReference>
<feature type="transmembrane region" description="Helical" evidence="6">
    <location>
        <begin position="36"/>
        <end position="56"/>
    </location>
</feature>
<dbReference type="GeneID" id="96007310"/>
<evidence type="ECO:0000256" key="6">
    <source>
        <dbReference type="SAM" id="Phobius"/>
    </source>
</evidence>
<feature type="transmembrane region" description="Helical" evidence="6">
    <location>
        <begin position="63"/>
        <end position="84"/>
    </location>
</feature>
<dbReference type="PANTHER" id="PTHR31465:SF9">
    <property type="entry name" value="SPHINGOID LONG-CHAIN BASE TRANSPORTER RSB1"/>
    <property type="match status" value="1"/>
</dbReference>
<dbReference type="GO" id="GO:0005886">
    <property type="term" value="C:plasma membrane"/>
    <property type="evidence" value="ECO:0007669"/>
    <property type="project" value="TreeGrafter"/>
</dbReference>
<evidence type="ECO:0000313" key="8">
    <source>
        <dbReference type="Proteomes" id="UP000803884"/>
    </source>
</evidence>
<keyword evidence="4 6" id="KW-0472">Membrane</keyword>
<name>A0AB34KN53_9PEZI</name>
<evidence type="ECO:0000256" key="5">
    <source>
        <dbReference type="SAM" id="MobiDB-lite"/>
    </source>
</evidence>
<comment type="caution">
    <text evidence="7">The sequence shown here is derived from an EMBL/GenBank/DDBJ whole genome shotgun (WGS) entry which is preliminary data.</text>
</comment>
<dbReference type="InterPro" id="IPR007568">
    <property type="entry name" value="RTA1"/>
</dbReference>
<keyword evidence="2 6" id="KW-0812">Transmembrane</keyword>
<feature type="transmembrane region" description="Helical" evidence="6">
    <location>
        <begin position="137"/>
        <end position="154"/>
    </location>
</feature>
<comment type="subcellular location">
    <subcellularLocation>
        <location evidence="1">Membrane</location>
        <topology evidence="1">Multi-pass membrane protein</topology>
    </subcellularLocation>
</comment>
<evidence type="ECO:0000256" key="3">
    <source>
        <dbReference type="ARBA" id="ARBA00022989"/>
    </source>
</evidence>
<accession>A0AB34KN53</accession>
<dbReference type="GO" id="GO:0000324">
    <property type="term" value="C:fungal-type vacuole"/>
    <property type="evidence" value="ECO:0007669"/>
    <property type="project" value="TreeGrafter"/>
</dbReference>